<accession>A0A0G0TWW9</accession>
<dbReference type="Proteomes" id="UP000034881">
    <property type="component" value="Unassembled WGS sequence"/>
</dbReference>
<comment type="caution">
    <text evidence="1">The sequence shown here is derived from an EMBL/GenBank/DDBJ whole genome shotgun (WGS) entry which is preliminary data.</text>
</comment>
<reference evidence="1 2" key="1">
    <citation type="journal article" date="2015" name="Nature">
        <title>rRNA introns, odd ribosomes, and small enigmatic genomes across a large radiation of phyla.</title>
        <authorList>
            <person name="Brown C.T."/>
            <person name="Hug L.A."/>
            <person name="Thomas B.C."/>
            <person name="Sharon I."/>
            <person name="Castelle C.J."/>
            <person name="Singh A."/>
            <person name="Wilkins M.J."/>
            <person name="Williams K.H."/>
            <person name="Banfield J.F."/>
        </authorList>
    </citation>
    <scope>NUCLEOTIDE SEQUENCE [LARGE SCALE GENOMIC DNA]</scope>
</reference>
<name>A0A0G0TWW9_9BACT</name>
<dbReference type="EMBL" id="LBYB01000002">
    <property type="protein sequence ID" value="KKR42482.1"/>
    <property type="molecule type" value="Genomic_DNA"/>
</dbReference>
<sequence>MVKSPIQSEKIKKLDEARKQLSRGWLQTEREKT</sequence>
<protein>
    <submittedName>
        <fullName evidence="1">Uncharacterized protein</fullName>
    </submittedName>
</protein>
<organism evidence="1 2">
    <name type="scientific">Candidatus Daviesbacteria bacterium GW2011_GWC2_40_12</name>
    <dbReference type="NCBI Taxonomy" id="1618431"/>
    <lineage>
        <taxon>Bacteria</taxon>
        <taxon>Candidatus Daviesiibacteriota</taxon>
    </lineage>
</organism>
<gene>
    <name evidence="1" type="ORF">UT77_C0002G0135</name>
</gene>
<evidence type="ECO:0000313" key="2">
    <source>
        <dbReference type="Proteomes" id="UP000034881"/>
    </source>
</evidence>
<proteinExistence type="predicted"/>
<feature type="non-terminal residue" evidence="1">
    <location>
        <position position="33"/>
    </location>
</feature>
<evidence type="ECO:0000313" key="1">
    <source>
        <dbReference type="EMBL" id="KKR42482.1"/>
    </source>
</evidence>
<dbReference type="AlphaFoldDB" id="A0A0G0TWW9"/>